<dbReference type="InterPro" id="IPR025690">
    <property type="entry name" value="Methyltransf_put"/>
</dbReference>
<name>A0A927HZQ9_9HYPH</name>
<sequence length="174" mass="18800">MSRLDSFIRRLEAQRSVLDWAAAQTVGRDGLVLELGLGNGRTYDHLRERLPGRAIHVFERDPKAHPQSMPPARLLVIGDMAETLPAFAAQHGASAVLIHVDVTTGVPERDAVALSWLPAEVAALAAPTALVVSGCALDHPALRPEPLPDDVPEGRYFAYRRMGAGERSETGEIV</sequence>
<dbReference type="AlphaFoldDB" id="A0A927HZQ9"/>
<keyword evidence="2" id="KW-1185">Reference proteome</keyword>
<proteinExistence type="predicted"/>
<evidence type="ECO:0000313" key="1">
    <source>
        <dbReference type="EMBL" id="MBD3847855.1"/>
    </source>
</evidence>
<evidence type="ECO:0008006" key="3">
    <source>
        <dbReference type="Google" id="ProtNLM"/>
    </source>
</evidence>
<evidence type="ECO:0000313" key="2">
    <source>
        <dbReference type="Proteomes" id="UP000619295"/>
    </source>
</evidence>
<dbReference type="Gene3D" id="3.40.50.150">
    <property type="entry name" value="Vaccinia Virus protein VP39"/>
    <property type="match status" value="1"/>
</dbReference>
<organism evidence="1 2">
    <name type="scientific">Bosea spartocytisi</name>
    <dbReference type="NCBI Taxonomy" id="2773451"/>
    <lineage>
        <taxon>Bacteria</taxon>
        <taxon>Pseudomonadati</taxon>
        <taxon>Pseudomonadota</taxon>
        <taxon>Alphaproteobacteria</taxon>
        <taxon>Hyphomicrobiales</taxon>
        <taxon>Boseaceae</taxon>
        <taxon>Bosea</taxon>
    </lineage>
</organism>
<dbReference type="Proteomes" id="UP000619295">
    <property type="component" value="Unassembled WGS sequence"/>
</dbReference>
<dbReference type="RefSeq" id="WP_191125153.1">
    <property type="nucleotide sequence ID" value="NZ_JACXWY010000013.1"/>
</dbReference>
<comment type="caution">
    <text evidence="1">The sequence shown here is derived from an EMBL/GenBank/DDBJ whole genome shotgun (WGS) entry which is preliminary data.</text>
</comment>
<dbReference type="SUPFAM" id="SSF53335">
    <property type="entry name" value="S-adenosyl-L-methionine-dependent methyltransferases"/>
    <property type="match status" value="1"/>
</dbReference>
<dbReference type="Pfam" id="PF12692">
    <property type="entry name" value="Methyltransf_17"/>
    <property type="match status" value="1"/>
</dbReference>
<reference evidence="1" key="1">
    <citation type="submission" date="2020-09" db="EMBL/GenBank/DDBJ databases">
        <title>Bosea spartocytisi sp. nov. a root nodule endophyte of Spartocytisus supranubius in the high mountain ecosystem fo the Teide National Park (Canary Islands, Spain).</title>
        <authorList>
            <person name="Pulido-Suarez L."/>
            <person name="Peix A."/>
            <person name="Igual J.M."/>
            <person name="Socas-Perez N."/>
            <person name="Velazquez E."/>
            <person name="Flores-Felix J.D."/>
            <person name="Leon-Barrios M."/>
        </authorList>
    </citation>
    <scope>NUCLEOTIDE SEQUENCE</scope>
    <source>
        <strain evidence="1">SSUT16</strain>
    </source>
</reference>
<dbReference type="InterPro" id="IPR029063">
    <property type="entry name" value="SAM-dependent_MTases_sf"/>
</dbReference>
<dbReference type="EMBL" id="JACXWY010000013">
    <property type="protein sequence ID" value="MBD3847855.1"/>
    <property type="molecule type" value="Genomic_DNA"/>
</dbReference>
<protein>
    <recommendedName>
        <fullName evidence="3">S-adenosyl-L-methionine methyltransferase</fullName>
    </recommendedName>
</protein>
<accession>A0A927HZQ9</accession>
<gene>
    <name evidence="1" type="ORF">IED13_19320</name>
</gene>